<keyword evidence="2" id="KW-1185">Reference proteome</keyword>
<evidence type="ECO:0000313" key="1">
    <source>
        <dbReference type="EMBL" id="EWC46819.1"/>
    </source>
</evidence>
<evidence type="ECO:0000313" key="2">
    <source>
        <dbReference type="Proteomes" id="UP000024837"/>
    </source>
</evidence>
<name>W7HTP9_9PEZI</name>
<dbReference type="GO" id="GO:0005739">
    <property type="term" value="C:mitochondrion"/>
    <property type="evidence" value="ECO:0007669"/>
    <property type="project" value="TreeGrafter"/>
</dbReference>
<protein>
    <submittedName>
        <fullName evidence="1">Uncharacterized protein</fullName>
    </submittedName>
</protein>
<proteinExistence type="predicted"/>
<dbReference type="AlphaFoldDB" id="W7HTP9"/>
<accession>W7HTP9</accession>
<dbReference type="Proteomes" id="UP000024837">
    <property type="component" value="Unassembled WGS sequence"/>
</dbReference>
<gene>
    <name evidence="1" type="ORF">DRE_03831</name>
</gene>
<reference evidence="1 2" key="1">
    <citation type="submission" date="2013-05" db="EMBL/GenBank/DDBJ databases">
        <title>Drechslerella stenobrocha genome reveals carnivorous origination and mechanical trapping mechanism of predatory fungi.</title>
        <authorList>
            <person name="Liu X."/>
            <person name="Zhang W."/>
            <person name="Liu K."/>
        </authorList>
    </citation>
    <scope>NUCLEOTIDE SEQUENCE [LARGE SCALE GENOMIC DNA]</scope>
    <source>
        <strain evidence="1 2">248</strain>
    </source>
</reference>
<sequence length="149" mass="16911">MMTRSPAALVHATRRAASVCWRCRTAAGPPPEPPQPQSEYVSRERLHQAAFPKPRTERFWQDVRLKLVDGRYQIFLDARPLRTSSKHTLSIPVNKPLLAYALQLEWVLMRTSKEALKPHFIPLTSLVARAIDLEQEQASETGEGSSRRG</sequence>
<dbReference type="InterPro" id="IPR042272">
    <property type="entry name" value="ATP12_ATP_synth-F1-assembly_N"/>
</dbReference>
<dbReference type="SUPFAM" id="SSF160909">
    <property type="entry name" value="ATP12-like"/>
    <property type="match status" value="1"/>
</dbReference>
<dbReference type="OrthoDB" id="5322896at2759"/>
<dbReference type="Gene3D" id="3.30.2180.10">
    <property type="entry name" value="ATP12-like"/>
    <property type="match status" value="1"/>
</dbReference>
<dbReference type="PANTHER" id="PTHR21013">
    <property type="entry name" value="ATP SYNTHASE MITOCHONDRIAL F1 COMPLEX ASSEMBLY FACTOR 2/ATP12 PROTEIN, MITOCHONDRIAL PRECURSOR"/>
    <property type="match status" value="1"/>
</dbReference>
<dbReference type="InterPro" id="IPR011419">
    <property type="entry name" value="ATP12_ATP_synth-F1-assembly"/>
</dbReference>
<organism evidence="1 2">
    <name type="scientific">Drechslerella stenobrocha 248</name>
    <dbReference type="NCBI Taxonomy" id="1043628"/>
    <lineage>
        <taxon>Eukaryota</taxon>
        <taxon>Fungi</taxon>
        <taxon>Dikarya</taxon>
        <taxon>Ascomycota</taxon>
        <taxon>Pezizomycotina</taxon>
        <taxon>Orbiliomycetes</taxon>
        <taxon>Orbiliales</taxon>
        <taxon>Orbiliaceae</taxon>
        <taxon>Drechslerella</taxon>
    </lineage>
</organism>
<dbReference type="PANTHER" id="PTHR21013:SF10">
    <property type="entry name" value="ATP SYNTHASE MITOCHONDRIAL F1 COMPLEX ASSEMBLY FACTOR 2"/>
    <property type="match status" value="1"/>
</dbReference>
<dbReference type="Pfam" id="PF07542">
    <property type="entry name" value="ATP12"/>
    <property type="match status" value="1"/>
</dbReference>
<dbReference type="HOGENOM" id="CLU_1749602_0_0_1"/>
<dbReference type="EMBL" id="KI966414">
    <property type="protein sequence ID" value="EWC46819.1"/>
    <property type="molecule type" value="Genomic_DNA"/>
</dbReference>
<dbReference type="GO" id="GO:0033615">
    <property type="term" value="P:mitochondrial proton-transporting ATP synthase complex assembly"/>
    <property type="evidence" value="ECO:0007669"/>
    <property type="project" value="TreeGrafter"/>
</dbReference>